<feature type="transmembrane region" description="Helical" evidence="5">
    <location>
        <begin position="135"/>
        <end position="158"/>
    </location>
</feature>
<protein>
    <submittedName>
        <fullName evidence="7">Sugar phosphate permease</fullName>
    </submittedName>
</protein>
<feature type="transmembrane region" description="Helical" evidence="5">
    <location>
        <begin position="394"/>
        <end position="418"/>
    </location>
</feature>
<dbReference type="InterPro" id="IPR011701">
    <property type="entry name" value="MFS"/>
</dbReference>
<keyword evidence="8" id="KW-1185">Reference proteome</keyword>
<feature type="transmembrane region" description="Helical" evidence="5">
    <location>
        <begin position="471"/>
        <end position="490"/>
    </location>
</feature>
<feature type="transmembrane region" description="Helical" evidence="5">
    <location>
        <begin position="165"/>
        <end position="186"/>
    </location>
</feature>
<dbReference type="GO" id="GO:0022857">
    <property type="term" value="F:transmembrane transporter activity"/>
    <property type="evidence" value="ECO:0007669"/>
    <property type="project" value="InterPro"/>
</dbReference>
<evidence type="ECO:0000259" key="6">
    <source>
        <dbReference type="PROSITE" id="PS50850"/>
    </source>
</evidence>
<evidence type="ECO:0000256" key="2">
    <source>
        <dbReference type="ARBA" id="ARBA00022692"/>
    </source>
</evidence>
<feature type="transmembrane region" description="Helical" evidence="5">
    <location>
        <begin position="357"/>
        <end position="374"/>
    </location>
</feature>
<dbReference type="InterPro" id="IPR020846">
    <property type="entry name" value="MFS_dom"/>
</dbReference>
<feature type="domain" description="Major facilitator superfamily (MFS) profile" evidence="6">
    <location>
        <begin position="11"/>
        <end position="494"/>
    </location>
</feature>
<dbReference type="PROSITE" id="PS50850">
    <property type="entry name" value="MFS"/>
    <property type="match status" value="1"/>
</dbReference>
<dbReference type="InterPro" id="IPR005829">
    <property type="entry name" value="Sugar_transporter_CS"/>
</dbReference>
<dbReference type="AlphaFoldDB" id="A0A1I3MR78"/>
<proteinExistence type="predicted"/>
<name>A0A1I3MR78_9BURK</name>
<keyword evidence="4 5" id="KW-0472">Membrane</keyword>
<evidence type="ECO:0000313" key="8">
    <source>
        <dbReference type="Proteomes" id="UP000199548"/>
    </source>
</evidence>
<feature type="transmembrane region" description="Helical" evidence="5">
    <location>
        <begin position="324"/>
        <end position="345"/>
    </location>
</feature>
<feature type="transmembrane region" description="Helical" evidence="5">
    <location>
        <begin position="297"/>
        <end position="318"/>
    </location>
</feature>
<reference evidence="7 8" key="1">
    <citation type="submission" date="2016-10" db="EMBL/GenBank/DDBJ databases">
        <authorList>
            <person name="de Groot N.N."/>
        </authorList>
    </citation>
    <scope>NUCLEOTIDE SEQUENCE [LARGE SCALE GENOMIC DNA]</scope>
    <source>
        <strain evidence="7 8">LMG 23650</strain>
    </source>
</reference>
<organism evidence="7 8">
    <name type="scientific">Paraburkholderia megapolitana</name>
    <dbReference type="NCBI Taxonomy" id="420953"/>
    <lineage>
        <taxon>Bacteria</taxon>
        <taxon>Pseudomonadati</taxon>
        <taxon>Pseudomonadota</taxon>
        <taxon>Betaproteobacteria</taxon>
        <taxon>Burkholderiales</taxon>
        <taxon>Burkholderiaceae</taxon>
        <taxon>Paraburkholderia</taxon>
    </lineage>
</organism>
<dbReference type="PROSITE" id="PS00216">
    <property type="entry name" value="SUGAR_TRANSPORT_1"/>
    <property type="match status" value="1"/>
</dbReference>
<dbReference type="GO" id="GO:0016020">
    <property type="term" value="C:membrane"/>
    <property type="evidence" value="ECO:0007669"/>
    <property type="project" value="UniProtKB-SubCell"/>
</dbReference>
<evidence type="ECO:0000256" key="3">
    <source>
        <dbReference type="ARBA" id="ARBA00022989"/>
    </source>
</evidence>
<dbReference type="STRING" id="420953.SAMN05192543_10580"/>
<evidence type="ECO:0000256" key="1">
    <source>
        <dbReference type="ARBA" id="ARBA00004141"/>
    </source>
</evidence>
<dbReference type="PROSITE" id="PS51257">
    <property type="entry name" value="PROKAR_LIPOPROTEIN"/>
    <property type="match status" value="1"/>
</dbReference>
<dbReference type="EMBL" id="FOQU01000005">
    <property type="protein sequence ID" value="SFI99634.1"/>
    <property type="molecule type" value="Genomic_DNA"/>
</dbReference>
<sequence length="519" mass="54438">MATSPSRQVLVLIAVILACFSVPLNFTAGPTAQPYIAKDLVGGAAALSWITNAFFLSCGSTLMAAGAMADQYGRKKIFAIGMVVSTVMSFLMPFASSVFTLDLLRVPQGLAAACAYSGGISILAQEFEGHARTRIFSVIGITFGAGLAFGPTIAGILITLLSWRAVFFGSTIISLVALVLCVTSMTDSKDPNARGLDWWGASIFTLMLSCFTFAMIEAPTAGWTAPLTIGLFALSAVALVVFVVVEKRVANPMLDLSLFAYPQFVGVQLLPLAAAYCYAVLLVVLPLRFIGIENLSALQSGVLMIYFSGSLLFIPFVAASMTRYVPVGVLAGVGMLISVIGMFFLMHVPIGDHGMAMRINLAVIGFGVAIPWGLMDNLAVSVVPKEKAGMAIGIFGALRVSFDTTAIAIVGSLLAFFIARNLGAIPGLDPQAVAVASAQLSAGAVPKALSQLPSVTHAQWLDAYDLAFRHLLIALMTLTSAATLLVFGLLGRVSLNHDESNAESSLGVTLTKELSGQES</sequence>
<evidence type="ECO:0000256" key="4">
    <source>
        <dbReference type="ARBA" id="ARBA00023136"/>
    </source>
</evidence>
<gene>
    <name evidence="7" type="ORF">SAMN05192543_10580</name>
</gene>
<dbReference type="Gene3D" id="1.20.1720.10">
    <property type="entry name" value="Multidrug resistance protein D"/>
    <property type="match status" value="1"/>
</dbReference>
<dbReference type="InterPro" id="IPR036259">
    <property type="entry name" value="MFS_trans_sf"/>
</dbReference>
<keyword evidence="3 5" id="KW-1133">Transmembrane helix</keyword>
<feature type="transmembrane region" description="Helical" evidence="5">
    <location>
        <begin position="77"/>
        <end position="99"/>
    </location>
</feature>
<accession>A0A1I3MR78</accession>
<dbReference type="Pfam" id="PF07690">
    <property type="entry name" value="MFS_1"/>
    <property type="match status" value="1"/>
</dbReference>
<evidence type="ECO:0000256" key="5">
    <source>
        <dbReference type="SAM" id="Phobius"/>
    </source>
</evidence>
<keyword evidence="2 5" id="KW-0812">Transmembrane</keyword>
<feature type="transmembrane region" description="Helical" evidence="5">
    <location>
        <begin position="223"/>
        <end position="245"/>
    </location>
</feature>
<dbReference type="SUPFAM" id="SSF103473">
    <property type="entry name" value="MFS general substrate transporter"/>
    <property type="match status" value="1"/>
</dbReference>
<dbReference type="PANTHER" id="PTHR42718:SF49">
    <property type="entry name" value="EXPORT PROTEIN"/>
    <property type="match status" value="1"/>
</dbReference>
<dbReference type="CDD" id="cd17321">
    <property type="entry name" value="MFS_MMR_MDR_like"/>
    <property type="match status" value="1"/>
</dbReference>
<dbReference type="Proteomes" id="UP000199548">
    <property type="component" value="Unassembled WGS sequence"/>
</dbReference>
<comment type="subcellular location">
    <subcellularLocation>
        <location evidence="1">Membrane</location>
        <topology evidence="1">Multi-pass membrane protein</topology>
    </subcellularLocation>
</comment>
<feature type="transmembrane region" description="Helical" evidence="5">
    <location>
        <begin position="198"/>
        <end position="216"/>
    </location>
</feature>
<feature type="transmembrane region" description="Helical" evidence="5">
    <location>
        <begin position="265"/>
        <end position="285"/>
    </location>
</feature>
<feature type="transmembrane region" description="Helical" evidence="5">
    <location>
        <begin position="44"/>
        <end position="65"/>
    </location>
</feature>
<evidence type="ECO:0000313" key="7">
    <source>
        <dbReference type="EMBL" id="SFI99634.1"/>
    </source>
</evidence>
<dbReference type="PANTHER" id="PTHR42718">
    <property type="entry name" value="MAJOR FACILITATOR SUPERFAMILY MULTIDRUG TRANSPORTER MFSC"/>
    <property type="match status" value="1"/>
</dbReference>